<evidence type="ECO:0000259" key="4">
    <source>
        <dbReference type="SMART" id="SM00829"/>
    </source>
</evidence>
<feature type="domain" description="Enoyl reductase (ER)" evidence="4">
    <location>
        <begin position="13"/>
        <end position="352"/>
    </location>
</feature>
<dbReference type="SUPFAM" id="SSF51735">
    <property type="entry name" value="NAD(P)-binding Rossmann-fold domains"/>
    <property type="match status" value="1"/>
</dbReference>
<comment type="caution">
    <text evidence="5">The sequence shown here is derived from an EMBL/GenBank/DDBJ whole genome shotgun (WGS) entry which is preliminary data.</text>
</comment>
<dbReference type="InterPro" id="IPR036291">
    <property type="entry name" value="NAD(P)-bd_dom_sf"/>
</dbReference>
<proteinExistence type="inferred from homology"/>
<sequence length="363" mass="38807">MSLPTTMRAIKVGPPGSPAIKQVPLPRLRDDYILVKVNAVALNPTDWKHTTIPIMATHSANCTVGADYAGTVVAIGSKVTKPWRVGDRIAGFTHGCNHEEPEDGAFAEYAMVKGDAGQVRVPEGMRDEDAATLGVAVVTCGQALYQKLKLPLPGEGSLGGKWFLVYGGSSGMGSMAIQYAKLSGCKVIAVCSPRNFELVKSRGAVEAFDYNDPECAKKIREYTNDELELGLDCIAEGASIDICADSISSKGGKICYLLFTTSQKRKDVEALHTLGYTMTGERFTFAAAGGIEFPASKEDFEQAKMFCDVSSRLLAEGKLIPHPAKVGPDGLKGVLGGMVYMREGKVSGEKLVYRVAETPKSVL</sequence>
<comment type="subunit">
    <text evidence="2">Monomer.</text>
</comment>
<keyword evidence="3" id="KW-0560">Oxidoreductase</keyword>
<dbReference type="SMART" id="SM00829">
    <property type="entry name" value="PKS_ER"/>
    <property type="match status" value="1"/>
</dbReference>
<dbReference type="Gene3D" id="3.40.50.720">
    <property type="entry name" value="NAD(P)-binding Rossmann-like Domain"/>
    <property type="match status" value="1"/>
</dbReference>
<evidence type="ECO:0000313" key="6">
    <source>
        <dbReference type="Proteomes" id="UP000813461"/>
    </source>
</evidence>
<accession>A0A8K0R0G2</accession>
<name>A0A8K0R0G2_9PLEO</name>
<gene>
    <name evidence="5" type="ORF">FB567DRAFT_562581</name>
</gene>
<reference evidence="5" key="1">
    <citation type="journal article" date="2021" name="Nat. Commun.">
        <title>Genetic determinants of endophytism in the Arabidopsis root mycobiome.</title>
        <authorList>
            <person name="Mesny F."/>
            <person name="Miyauchi S."/>
            <person name="Thiergart T."/>
            <person name="Pickel B."/>
            <person name="Atanasova L."/>
            <person name="Karlsson M."/>
            <person name="Huettel B."/>
            <person name="Barry K.W."/>
            <person name="Haridas S."/>
            <person name="Chen C."/>
            <person name="Bauer D."/>
            <person name="Andreopoulos W."/>
            <person name="Pangilinan J."/>
            <person name="LaButti K."/>
            <person name="Riley R."/>
            <person name="Lipzen A."/>
            <person name="Clum A."/>
            <person name="Drula E."/>
            <person name="Henrissat B."/>
            <person name="Kohler A."/>
            <person name="Grigoriev I.V."/>
            <person name="Martin F.M."/>
            <person name="Hacquard S."/>
        </authorList>
    </citation>
    <scope>NUCLEOTIDE SEQUENCE</scope>
    <source>
        <strain evidence="5">MPI-SDFR-AT-0120</strain>
    </source>
</reference>
<dbReference type="OrthoDB" id="48317at2759"/>
<evidence type="ECO:0000256" key="3">
    <source>
        <dbReference type="ARBA" id="ARBA00023002"/>
    </source>
</evidence>
<dbReference type="Pfam" id="PF00107">
    <property type="entry name" value="ADH_zinc_N"/>
    <property type="match status" value="1"/>
</dbReference>
<comment type="similarity">
    <text evidence="1">Belongs to the zinc-containing alcohol dehydrogenase family.</text>
</comment>
<protein>
    <submittedName>
        <fullName evidence="5">Chaperonin 10-like protein</fullName>
    </submittedName>
</protein>
<dbReference type="InterPro" id="IPR013154">
    <property type="entry name" value="ADH-like_N"/>
</dbReference>
<dbReference type="InterPro" id="IPR047122">
    <property type="entry name" value="Trans-enoyl_RdTase-like"/>
</dbReference>
<dbReference type="PANTHER" id="PTHR45348">
    <property type="entry name" value="HYPOTHETICAL OXIDOREDUCTASE (EUROFUNG)"/>
    <property type="match status" value="1"/>
</dbReference>
<dbReference type="InterPro" id="IPR013149">
    <property type="entry name" value="ADH-like_C"/>
</dbReference>
<evidence type="ECO:0000313" key="5">
    <source>
        <dbReference type="EMBL" id="KAH7081098.1"/>
    </source>
</evidence>
<dbReference type="Proteomes" id="UP000813461">
    <property type="component" value="Unassembled WGS sequence"/>
</dbReference>
<keyword evidence="6" id="KW-1185">Reference proteome</keyword>
<dbReference type="SUPFAM" id="SSF50129">
    <property type="entry name" value="GroES-like"/>
    <property type="match status" value="1"/>
</dbReference>
<dbReference type="GO" id="GO:0016651">
    <property type="term" value="F:oxidoreductase activity, acting on NAD(P)H"/>
    <property type="evidence" value="ECO:0007669"/>
    <property type="project" value="InterPro"/>
</dbReference>
<dbReference type="EMBL" id="JAGMVJ010000015">
    <property type="protein sequence ID" value="KAH7081098.1"/>
    <property type="molecule type" value="Genomic_DNA"/>
</dbReference>
<dbReference type="CDD" id="cd08249">
    <property type="entry name" value="enoyl_reductase_like"/>
    <property type="match status" value="1"/>
</dbReference>
<dbReference type="Pfam" id="PF08240">
    <property type="entry name" value="ADH_N"/>
    <property type="match status" value="1"/>
</dbReference>
<dbReference type="InterPro" id="IPR020843">
    <property type="entry name" value="ER"/>
</dbReference>
<dbReference type="InterPro" id="IPR011032">
    <property type="entry name" value="GroES-like_sf"/>
</dbReference>
<dbReference type="PANTHER" id="PTHR45348:SF2">
    <property type="entry name" value="ZINC-TYPE ALCOHOL DEHYDROGENASE-LIKE PROTEIN C2E1P3.01"/>
    <property type="match status" value="1"/>
</dbReference>
<evidence type="ECO:0000256" key="1">
    <source>
        <dbReference type="ARBA" id="ARBA00008072"/>
    </source>
</evidence>
<organism evidence="5 6">
    <name type="scientific">Paraphoma chrysanthemicola</name>
    <dbReference type="NCBI Taxonomy" id="798071"/>
    <lineage>
        <taxon>Eukaryota</taxon>
        <taxon>Fungi</taxon>
        <taxon>Dikarya</taxon>
        <taxon>Ascomycota</taxon>
        <taxon>Pezizomycotina</taxon>
        <taxon>Dothideomycetes</taxon>
        <taxon>Pleosporomycetidae</taxon>
        <taxon>Pleosporales</taxon>
        <taxon>Pleosporineae</taxon>
        <taxon>Phaeosphaeriaceae</taxon>
        <taxon>Paraphoma</taxon>
    </lineage>
</organism>
<evidence type="ECO:0000256" key="2">
    <source>
        <dbReference type="ARBA" id="ARBA00011245"/>
    </source>
</evidence>
<dbReference type="AlphaFoldDB" id="A0A8K0R0G2"/>
<dbReference type="Gene3D" id="3.90.180.10">
    <property type="entry name" value="Medium-chain alcohol dehydrogenases, catalytic domain"/>
    <property type="match status" value="1"/>
</dbReference>